<dbReference type="PANTHER" id="PTHR47794:SF1">
    <property type="entry name" value="VACUOLAR PROTEIN SORTING-ASSOCIATED PROTEIN 27"/>
    <property type="match status" value="1"/>
</dbReference>
<evidence type="ECO:0000256" key="11">
    <source>
        <dbReference type="SAM" id="MobiDB-lite"/>
    </source>
</evidence>
<dbReference type="Gene3D" id="1.20.5.1940">
    <property type="match status" value="1"/>
</dbReference>
<feature type="compositionally biased region" description="Polar residues" evidence="11">
    <location>
        <begin position="235"/>
        <end position="255"/>
    </location>
</feature>
<dbReference type="InterPro" id="IPR003903">
    <property type="entry name" value="UIM_dom"/>
</dbReference>
<dbReference type="SMART" id="SM00288">
    <property type="entry name" value="VHS"/>
    <property type="match status" value="1"/>
</dbReference>
<evidence type="ECO:0000256" key="6">
    <source>
        <dbReference type="ARBA" id="ARBA00022753"/>
    </source>
</evidence>
<keyword evidence="9" id="KW-0472">Membrane</keyword>
<gene>
    <name evidence="14" type="primary">VPS27_1</name>
    <name evidence="14" type="ORF">EC973_003137</name>
</gene>
<dbReference type="Gene3D" id="6.10.140.100">
    <property type="match status" value="1"/>
</dbReference>
<dbReference type="PANTHER" id="PTHR47794">
    <property type="entry name" value="VACUOLAR PROTEIN SORTING-ASSOCIATED PROTEIN 27"/>
    <property type="match status" value="1"/>
</dbReference>
<dbReference type="GO" id="GO:0043328">
    <property type="term" value="P:protein transport to vacuole involved in ubiquitin-dependent protein catabolic process via the multivesicular body sorting pathway"/>
    <property type="evidence" value="ECO:0007669"/>
    <property type="project" value="TreeGrafter"/>
</dbReference>
<evidence type="ECO:0000256" key="2">
    <source>
        <dbReference type="ARBA" id="ARBA00008597"/>
    </source>
</evidence>
<dbReference type="InterPro" id="IPR008942">
    <property type="entry name" value="ENTH_VHS"/>
</dbReference>
<feature type="domain" description="FYVE-type" evidence="12">
    <location>
        <begin position="168"/>
        <end position="228"/>
    </location>
</feature>
<dbReference type="GO" id="GO:0010008">
    <property type="term" value="C:endosome membrane"/>
    <property type="evidence" value="ECO:0007669"/>
    <property type="project" value="UniProtKB-SubCell"/>
</dbReference>
<sequence>MVSLWWSQTVLNEQIEKATSELLPAGQEDLSLHLEISDQIRSKKVNAKDAMRALKKRLLHKNPNVQLLAISLVDTCVKNGGNAFVREISSQEFMDEIVSLIRSPTSNRDVKNKALLVIQTWGIAAKGKYEIDRMTEVYDLLKMEGQPFPDIKESINPIFLETSAAPEWTDSDVCERCRVPFTLTNRKHHCRQCGGTFCQLCSSKNLPLPHLAINEAVRVCDGCYTKLNTEKAKASKTQLSSPADSSNITSDTSRMTGEDEEYDDDMKKVIELSLREAEQTKRASRDTPQGTDDGDLIAANADLAAAIAASLREMEIATPPPTSGYESKHTIDENDVSPVEKEKIELFSTLMERAYVGGTDIRNDLHIQSLHKQVDSLQSKLVTNLDKTIRKHLALVEIHRKLDSAVRTFDRILEERIAGAHNRTQQGNQFGNSLLNQMSMPLATDVCQSVYPSVPRGNHNNANSLAYPDLHTEAFVGTAPPIEQLHHGNHSAKPVGRPDFGLSQAYALPDIQPYISTSQAQSAGFQSHSLPAAHQSHPSRTDVAPLIDL</sequence>
<proteinExistence type="inferred from homology"/>
<evidence type="ECO:0000256" key="1">
    <source>
        <dbReference type="ARBA" id="ARBA00004125"/>
    </source>
</evidence>
<evidence type="ECO:0000256" key="8">
    <source>
        <dbReference type="ARBA" id="ARBA00022833"/>
    </source>
</evidence>
<feature type="domain" description="VHS" evidence="13">
    <location>
        <begin position="27"/>
        <end position="149"/>
    </location>
</feature>
<dbReference type="GO" id="GO:0008270">
    <property type="term" value="F:zinc ion binding"/>
    <property type="evidence" value="ECO:0007669"/>
    <property type="project" value="UniProtKB-KW"/>
</dbReference>
<feature type="region of interest" description="Disordered" evidence="11">
    <location>
        <begin position="519"/>
        <end position="549"/>
    </location>
</feature>
<feature type="region of interest" description="Disordered" evidence="11">
    <location>
        <begin position="276"/>
        <end position="295"/>
    </location>
</feature>
<dbReference type="CDD" id="cd16979">
    <property type="entry name" value="VHS_Vps27"/>
    <property type="match status" value="1"/>
</dbReference>
<dbReference type="OrthoDB" id="957735at2759"/>
<evidence type="ECO:0000313" key="15">
    <source>
        <dbReference type="Proteomes" id="UP000605846"/>
    </source>
</evidence>
<dbReference type="InterPro" id="IPR011011">
    <property type="entry name" value="Znf_FYVE_PHD"/>
</dbReference>
<dbReference type="Pfam" id="PF02809">
    <property type="entry name" value="UIM"/>
    <property type="match status" value="2"/>
</dbReference>
<dbReference type="PROSITE" id="PS50330">
    <property type="entry name" value="UIM"/>
    <property type="match status" value="1"/>
</dbReference>
<dbReference type="Gene3D" id="3.30.40.10">
    <property type="entry name" value="Zinc/RING finger domain, C3HC4 (zinc finger)"/>
    <property type="match status" value="1"/>
</dbReference>
<evidence type="ECO:0000256" key="10">
    <source>
        <dbReference type="PROSITE-ProRule" id="PRU00091"/>
    </source>
</evidence>
<evidence type="ECO:0000313" key="14">
    <source>
        <dbReference type="EMBL" id="KAF7722435.1"/>
    </source>
</evidence>
<dbReference type="SUPFAM" id="SSF48464">
    <property type="entry name" value="ENTH/VHS domain"/>
    <property type="match status" value="1"/>
</dbReference>
<evidence type="ECO:0000256" key="3">
    <source>
        <dbReference type="ARBA" id="ARBA00017753"/>
    </source>
</evidence>
<comment type="subcellular location">
    <subcellularLocation>
        <location evidence="1">Endosome membrane</location>
        <topology evidence="1">Peripheral membrane protein</topology>
        <orientation evidence="1">Cytoplasmic side</orientation>
    </subcellularLocation>
</comment>
<feature type="region of interest" description="Disordered" evidence="11">
    <location>
        <begin position="234"/>
        <end position="263"/>
    </location>
</feature>
<feature type="compositionally biased region" description="Polar residues" evidence="11">
    <location>
        <begin position="519"/>
        <end position="529"/>
    </location>
</feature>
<evidence type="ECO:0000256" key="5">
    <source>
        <dbReference type="ARBA" id="ARBA00022737"/>
    </source>
</evidence>
<dbReference type="SMART" id="SM00064">
    <property type="entry name" value="FYVE"/>
    <property type="match status" value="1"/>
</dbReference>
<keyword evidence="5" id="KW-0677">Repeat</keyword>
<dbReference type="GO" id="GO:0033565">
    <property type="term" value="C:ESCRT-0 complex"/>
    <property type="evidence" value="ECO:0007669"/>
    <property type="project" value="TreeGrafter"/>
</dbReference>
<keyword evidence="15" id="KW-1185">Reference proteome</keyword>
<dbReference type="PROSITE" id="PS50178">
    <property type="entry name" value="ZF_FYVE"/>
    <property type="match status" value="1"/>
</dbReference>
<name>A0A8H7EQQ6_9FUNG</name>
<evidence type="ECO:0000256" key="7">
    <source>
        <dbReference type="ARBA" id="ARBA00022771"/>
    </source>
</evidence>
<dbReference type="GO" id="GO:0006623">
    <property type="term" value="P:protein targeting to vacuole"/>
    <property type="evidence" value="ECO:0007669"/>
    <property type="project" value="TreeGrafter"/>
</dbReference>
<dbReference type="Proteomes" id="UP000605846">
    <property type="component" value="Unassembled WGS sequence"/>
</dbReference>
<keyword evidence="7 10" id="KW-0863">Zinc-finger</keyword>
<keyword evidence="6" id="KW-0967">Endosome</keyword>
<dbReference type="Gene3D" id="1.25.40.90">
    <property type="match status" value="1"/>
</dbReference>
<dbReference type="Pfam" id="PF00790">
    <property type="entry name" value="VHS"/>
    <property type="match status" value="1"/>
</dbReference>
<keyword evidence="4" id="KW-0479">Metal-binding</keyword>
<comment type="similarity">
    <text evidence="2">Belongs to the VPS27 family.</text>
</comment>
<dbReference type="PROSITE" id="PS50179">
    <property type="entry name" value="VHS"/>
    <property type="match status" value="1"/>
</dbReference>
<dbReference type="GO" id="GO:0032266">
    <property type="term" value="F:phosphatidylinositol-3-phosphate binding"/>
    <property type="evidence" value="ECO:0007669"/>
    <property type="project" value="TreeGrafter"/>
</dbReference>
<dbReference type="EMBL" id="JABAYA010000195">
    <property type="protein sequence ID" value="KAF7722435.1"/>
    <property type="molecule type" value="Genomic_DNA"/>
</dbReference>
<accession>A0A8H7EQQ6</accession>
<keyword evidence="8" id="KW-0862">Zinc</keyword>
<dbReference type="InterPro" id="IPR002014">
    <property type="entry name" value="VHS_dom"/>
</dbReference>
<dbReference type="InterPro" id="IPR013083">
    <property type="entry name" value="Znf_RING/FYVE/PHD"/>
</dbReference>
<reference evidence="14" key="1">
    <citation type="submission" date="2020-01" db="EMBL/GenBank/DDBJ databases">
        <title>Genome Sequencing of Three Apophysomyces-Like Fungal Strains Confirms a Novel Fungal Genus in the Mucoromycota with divergent Burkholderia-like Endosymbiotic Bacteria.</title>
        <authorList>
            <person name="Stajich J.E."/>
            <person name="Macias A.M."/>
            <person name="Carter-House D."/>
            <person name="Lovett B."/>
            <person name="Kasson L.R."/>
            <person name="Berry K."/>
            <person name="Grigoriev I."/>
            <person name="Chang Y."/>
            <person name="Spatafora J."/>
            <person name="Kasson M.T."/>
        </authorList>
    </citation>
    <scope>NUCLEOTIDE SEQUENCE</scope>
    <source>
        <strain evidence="14">NRRL A-21654</strain>
    </source>
</reference>
<evidence type="ECO:0000256" key="4">
    <source>
        <dbReference type="ARBA" id="ARBA00022723"/>
    </source>
</evidence>
<organism evidence="14 15">
    <name type="scientific">Apophysomyces ossiformis</name>
    <dbReference type="NCBI Taxonomy" id="679940"/>
    <lineage>
        <taxon>Eukaryota</taxon>
        <taxon>Fungi</taxon>
        <taxon>Fungi incertae sedis</taxon>
        <taxon>Mucoromycota</taxon>
        <taxon>Mucoromycotina</taxon>
        <taxon>Mucoromycetes</taxon>
        <taxon>Mucorales</taxon>
        <taxon>Mucorineae</taxon>
        <taxon>Mucoraceae</taxon>
        <taxon>Apophysomyces</taxon>
    </lineage>
</organism>
<protein>
    <recommendedName>
        <fullName evidence="3">Vacuolar protein sorting-associated protein 27</fullName>
    </recommendedName>
</protein>
<evidence type="ECO:0000256" key="9">
    <source>
        <dbReference type="ARBA" id="ARBA00023136"/>
    </source>
</evidence>
<feature type="compositionally biased region" description="Basic and acidic residues" evidence="11">
    <location>
        <begin position="276"/>
        <end position="285"/>
    </location>
</feature>
<dbReference type="InterPro" id="IPR017455">
    <property type="entry name" value="Znf_FYVE-rel"/>
</dbReference>
<dbReference type="AlphaFoldDB" id="A0A8H7EQQ6"/>
<comment type="caution">
    <text evidence="14">The sequence shown here is derived from an EMBL/GenBank/DDBJ whole genome shotgun (WGS) entry which is preliminary data.</text>
</comment>
<dbReference type="Pfam" id="PF01363">
    <property type="entry name" value="FYVE"/>
    <property type="match status" value="1"/>
</dbReference>
<dbReference type="SUPFAM" id="SSF57903">
    <property type="entry name" value="FYVE/PHD zinc finger"/>
    <property type="match status" value="1"/>
</dbReference>
<dbReference type="GO" id="GO:0043130">
    <property type="term" value="F:ubiquitin binding"/>
    <property type="evidence" value="ECO:0007669"/>
    <property type="project" value="InterPro"/>
</dbReference>
<evidence type="ECO:0000259" key="13">
    <source>
        <dbReference type="PROSITE" id="PS50179"/>
    </source>
</evidence>
<dbReference type="InterPro" id="IPR000306">
    <property type="entry name" value="Znf_FYVE"/>
</dbReference>
<evidence type="ECO:0000259" key="12">
    <source>
        <dbReference type="PROSITE" id="PS50178"/>
    </source>
</evidence>